<organism evidence="3 4">
    <name type="scientific">Methylorubrum populi</name>
    <dbReference type="NCBI Taxonomy" id="223967"/>
    <lineage>
        <taxon>Bacteria</taxon>
        <taxon>Pseudomonadati</taxon>
        <taxon>Pseudomonadota</taxon>
        <taxon>Alphaproteobacteria</taxon>
        <taxon>Hyphomicrobiales</taxon>
        <taxon>Methylobacteriaceae</taxon>
        <taxon>Methylorubrum</taxon>
    </lineage>
</organism>
<dbReference type="AlphaFoldDB" id="A0A160PK38"/>
<evidence type="ECO:0000313" key="4">
    <source>
        <dbReference type="Proteomes" id="UP000218288"/>
    </source>
</evidence>
<dbReference type="SMART" id="SM00507">
    <property type="entry name" value="HNHc"/>
    <property type="match status" value="1"/>
</dbReference>
<evidence type="ECO:0000313" key="3">
    <source>
        <dbReference type="EMBL" id="BAU93444.1"/>
    </source>
</evidence>
<dbReference type="InterPro" id="IPR002711">
    <property type="entry name" value="HNH"/>
</dbReference>
<reference evidence="3 4" key="1">
    <citation type="journal article" date="2016" name="Genome Announc.">
        <title>Complete Genome Sequence of Methylobacterium populi P-1M, Isolated from Pink-Pigmented Household Biofilm.</title>
        <authorList>
            <person name="Morohoshi T."/>
            <person name="Ikeda T."/>
        </authorList>
    </citation>
    <scope>NUCLEOTIDE SEQUENCE [LARGE SCALE GENOMIC DNA]</scope>
    <source>
        <strain evidence="3 4">P-1M</strain>
    </source>
</reference>
<dbReference type="Pfam" id="PF01844">
    <property type="entry name" value="HNH"/>
    <property type="match status" value="1"/>
</dbReference>
<dbReference type="EMBL" id="AP014809">
    <property type="protein sequence ID" value="BAU93444.1"/>
    <property type="molecule type" value="Genomic_DNA"/>
</dbReference>
<dbReference type="GO" id="GO:0003676">
    <property type="term" value="F:nucleic acid binding"/>
    <property type="evidence" value="ECO:0007669"/>
    <property type="project" value="InterPro"/>
</dbReference>
<gene>
    <name evidence="3" type="ORF">MPPM_4839</name>
</gene>
<dbReference type="RefSeq" id="WP_244573395.1">
    <property type="nucleotide sequence ID" value="NZ_AP014809.1"/>
</dbReference>
<feature type="region of interest" description="Disordered" evidence="1">
    <location>
        <begin position="85"/>
        <end position="130"/>
    </location>
</feature>
<accession>A0A160PK38</accession>
<evidence type="ECO:0000256" key="1">
    <source>
        <dbReference type="SAM" id="MobiDB-lite"/>
    </source>
</evidence>
<evidence type="ECO:0000259" key="2">
    <source>
        <dbReference type="SMART" id="SM00507"/>
    </source>
</evidence>
<dbReference type="Gene3D" id="1.10.30.50">
    <property type="match status" value="1"/>
</dbReference>
<dbReference type="CDD" id="cd00085">
    <property type="entry name" value="HNHc"/>
    <property type="match status" value="1"/>
</dbReference>
<dbReference type="InterPro" id="IPR003615">
    <property type="entry name" value="HNH_nuc"/>
</dbReference>
<feature type="domain" description="HNH nuclease" evidence="2">
    <location>
        <begin position="10"/>
        <end position="63"/>
    </location>
</feature>
<dbReference type="GO" id="GO:0008270">
    <property type="term" value="F:zinc ion binding"/>
    <property type="evidence" value="ECO:0007669"/>
    <property type="project" value="InterPro"/>
</dbReference>
<dbReference type="GO" id="GO:0004519">
    <property type="term" value="F:endonuclease activity"/>
    <property type="evidence" value="ECO:0007669"/>
    <property type="project" value="InterPro"/>
</dbReference>
<proteinExistence type="predicted"/>
<sequence>MRKRRTAKARLRIFLAHDGICHICKGKIGIGEAWDLDHITPIAMGGEDEEANLAPAHRKTCHGAKTAQQDVSMIAKAKRREVLHLGAKPAPKQRLQGRGFDKAPPQRRASTPLTKPPVPRNRPFYGDAQS</sequence>
<protein>
    <recommendedName>
        <fullName evidence="2">HNH nuclease domain-containing protein</fullName>
    </recommendedName>
</protein>
<name>A0A160PK38_9HYPH</name>
<dbReference type="Proteomes" id="UP000218288">
    <property type="component" value="Chromosome"/>
</dbReference>